<evidence type="ECO:0000256" key="1">
    <source>
        <dbReference type="SAM" id="Phobius"/>
    </source>
</evidence>
<keyword evidence="1" id="KW-0472">Membrane</keyword>
<feature type="non-terminal residue" evidence="2">
    <location>
        <position position="1"/>
    </location>
</feature>
<proteinExistence type="predicted"/>
<feature type="transmembrane region" description="Helical" evidence="1">
    <location>
        <begin position="56"/>
        <end position="77"/>
    </location>
</feature>
<name>A0A0H5R6Y3_9EUKA</name>
<evidence type="ECO:0000313" key="2">
    <source>
        <dbReference type="EMBL" id="CRZ09873.1"/>
    </source>
</evidence>
<organism evidence="2">
    <name type="scientific">Spongospora subterranea</name>
    <dbReference type="NCBI Taxonomy" id="70186"/>
    <lineage>
        <taxon>Eukaryota</taxon>
        <taxon>Sar</taxon>
        <taxon>Rhizaria</taxon>
        <taxon>Endomyxa</taxon>
        <taxon>Phytomyxea</taxon>
        <taxon>Plasmodiophorida</taxon>
        <taxon>Plasmodiophoridae</taxon>
        <taxon>Spongospora</taxon>
    </lineage>
</organism>
<dbReference type="EMBL" id="HACM01009431">
    <property type="protein sequence ID" value="CRZ09873.1"/>
    <property type="molecule type" value="Transcribed_RNA"/>
</dbReference>
<sequence length="595" mass="66466">HHTSFAVLSIIVDAPIPVGFFYPAGYSAWAIATRQTPRPLPKMNAGSQIMSSNATFLRWILAALGLICGVFLVVMVLEEMDAYDTISKRYGTPSSVSPLPLSDKSDQRRVSFLDKQAIMISNAPLAAIIASKIGGHVNNETSRPTIPLYSRSPLKLAPMNSSCTSQLFSIDSSRLGVLIVTPNPLHSTDPNEEPILPDISIWSRPMHSTFHDLPRFGKRETQVVPDDWQLHVQYEYTGLIERFAFDRSARIFAFASKDHENQNRSLVILKFSQDWRTIHYSKSAAARPGRILVTALTQNHLIYSVDDDIYQFRSAELSNFGFSENHYLGQSNTMKGFLSRTAEVSPISASFRAEGDYIIVSTFIANRSQQQYSVKAFHFVEGSWAQDRSLNIKPFASTSTLVSIPDIQAQSNFISVASKNVICLASTPFLMSIDSELNAHSIKIINLEPKLQFTQMASNQAGDVIAIIDSSNSVVVLQKSLDLESPIVWEVQLEFSMPFQFSHLNIVSAAFHNSLFVVLLEKGVVLTFDLQQQRLEDYTILVDFHWELMLASVSIVAYFIFTRFGRNLNNFNINNVVPSLQRTTVQPATLPAQPT</sequence>
<dbReference type="AlphaFoldDB" id="A0A0H5R6Y3"/>
<protein>
    <submittedName>
        <fullName evidence="2">Uncharacterized protein</fullName>
    </submittedName>
</protein>
<keyword evidence="1" id="KW-0812">Transmembrane</keyword>
<keyword evidence="1" id="KW-1133">Transmembrane helix</keyword>
<accession>A0A0H5R6Y3</accession>
<reference evidence="2" key="1">
    <citation type="submission" date="2015-04" db="EMBL/GenBank/DDBJ databases">
        <title>The genome sequence of the plant pathogenic Rhizarian Plasmodiophora brassicae reveals insights in its biotrophic life cycle and the origin of chitin synthesis.</title>
        <authorList>
            <person name="Schwelm A."/>
            <person name="Fogelqvist J."/>
            <person name="Knaust A."/>
            <person name="Julke S."/>
            <person name="Lilja T."/>
            <person name="Dhandapani V."/>
            <person name="Bonilla-Rosso G."/>
            <person name="Karlsson M."/>
            <person name="Shevchenko A."/>
            <person name="Choi S.R."/>
            <person name="Kim H.G."/>
            <person name="Park J.Y."/>
            <person name="Lim Y.P."/>
            <person name="Ludwig-Muller J."/>
            <person name="Dixelius C."/>
        </authorList>
    </citation>
    <scope>NUCLEOTIDE SEQUENCE</scope>
    <source>
        <tissue evidence="2">Potato root galls</tissue>
    </source>
</reference>